<evidence type="ECO:0008006" key="4">
    <source>
        <dbReference type="Google" id="ProtNLM"/>
    </source>
</evidence>
<feature type="chain" id="PRO_5015996382" description="DUF4398 domain-containing protein" evidence="1">
    <location>
        <begin position="28"/>
        <end position="178"/>
    </location>
</feature>
<protein>
    <recommendedName>
        <fullName evidence="4">DUF4398 domain-containing protein</fullName>
    </recommendedName>
</protein>
<keyword evidence="1" id="KW-0732">Signal</keyword>
<dbReference type="EMBL" id="QFPX01000008">
    <property type="protein sequence ID" value="PZQ54773.1"/>
    <property type="molecule type" value="Genomic_DNA"/>
</dbReference>
<name>A0A2W5QJ79_9SPHN</name>
<evidence type="ECO:0000256" key="1">
    <source>
        <dbReference type="SAM" id="SignalP"/>
    </source>
</evidence>
<dbReference type="Proteomes" id="UP000249082">
    <property type="component" value="Unassembled WGS sequence"/>
</dbReference>
<accession>A0A2W5QJ79</accession>
<sequence>MIRAKARFLSLLLPAALPIGLAACSTAATYPSLAYREVERSAMPAAAEPQPAPVPLPPPTADLSTRIDGLLAVARDADRQFAGKRPAAERAVSAAAGASRTSDSWVSAQVAVSALQASRDTAVAALADLDSLYADARQAEPVEESPSAQAIDTARSQVQGLVNSQNETIAALDSRLRS</sequence>
<proteinExistence type="predicted"/>
<comment type="caution">
    <text evidence="2">The sequence shown here is derived from an EMBL/GenBank/DDBJ whole genome shotgun (WGS) entry which is preliminary data.</text>
</comment>
<gene>
    <name evidence="2" type="ORF">DI555_12200</name>
</gene>
<feature type="signal peptide" evidence="1">
    <location>
        <begin position="1"/>
        <end position="27"/>
    </location>
</feature>
<organism evidence="2 3">
    <name type="scientific">Novosphingobium pentaromativorans</name>
    <dbReference type="NCBI Taxonomy" id="205844"/>
    <lineage>
        <taxon>Bacteria</taxon>
        <taxon>Pseudomonadati</taxon>
        <taxon>Pseudomonadota</taxon>
        <taxon>Alphaproteobacteria</taxon>
        <taxon>Sphingomonadales</taxon>
        <taxon>Sphingomonadaceae</taxon>
        <taxon>Novosphingobium</taxon>
    </lineage>
</organism>
<evidence type="ECO:0000313" key="3">
    <source>
        <dbReference type="Proteomes" id="UP000249082"/>
    </source>
</evidence>
<reference evidence="2 3" key="1">
    <citation type="submission" date="2017-08" db="EMBL/GenBank/DDBJ databases">
        <title>Infants hospitalized years apart are colonized by the same room-sourced microbial strains.</title>
        <authorList>
            <person name="Brooks B."/>
            <person name="Olm M.R."/>
            <person name="Firek B.A."/>
            <person name="Baker R."/>
            <person name="Thomas B.C."/>
            <person name="Morowitz M.J."/>
            <person name="Banfield J.F."/>
        </authorList>
    </citation>
    <scope>NUCLEOTIDE SEQUENCE [LARGE SCALE GENOMIC DNA]</scope>
    <source>
        <strain evidence="2">S2_005_002_R2_33</strain>
    </source>
</reference>
<evidence type="ECO:0000313" key="2">
    <source>
        <dbReference type="EMBL" id="PZQ54773.1"/>
    </source>
</evidence>
<dbReference type="AlphaFoldDB" id="A0A2W5QJ79"/>
<dbReference type="PROSITE" id="PS51257">
    <property type="entry name" value="PROKAR_LIPOPROTEIN"/>
    <property type="match status" value="1"/>
</dbReference>